<gene>
    <name evidence="1" type="ORF">H257_18886</name>
</gene>
<name>W4F9Q3_APHAT</name>
<evidence type="ECO:0000313" key="1">
    <source>
        <dbReference type="EMBL" id="ETV64187.1"/>
    </source>
</evidence>
<dbReference type="AlphaFoldDB" id="W4F9Q3"/>
<sequence length="74" mass="7783">MEAFENLAPSSIKGCIDKADRQLYKLAEYIKGLQEVEASDNESVEGSSDGGSVTSSTLAAVNTRLTSCPAQSIV</sequence>
<organism evidence="1">
    <name type="scientific">Aphanomyces astaci</name>
    <name type="common">Crayfish plague agent</name>
    <dbReference type="NCBI Taxonomy" id="112090"/>
    <lineage>
        <taxon>Eukaryota</taxon>
        <taxon>Sar</taxon>
        <taxon>Stramenopiles</taxon>
        <taxon>Oomycota</taxon>
        <taxon>Saprolegniomycetes</taxon>
        <taxon>Saprolegniales</taxon>
        <taxon>Verrucalvaceae</taxon>
        <taxon>Aphanomyces</taxon>
    </lineage>
</organism>
<dbReference type="VEuPathDB" id="FungiDB:H257_18886"/>
<proteinExistence type="predicted"/>
<dbReference type="EMBL" id="KI913367">
    <property type="protein sequence ID" value="ETV64187.1"/>
    <property type="molecule type" value="Genomic_DNA"/>
</dbReference>
<dbReference type="RefSeq" id="XP_009846325.1">
    <property type="nucleotide sequence ID" value="XM_009848023.1"/>
</dbReference>
<dbReference type="GeneID" id="20820882"/>
<reference evidence="1" key="1">
    <citation type="submission" date="2013-12" db="EMBL/GenBank/DDBJ databases">
        <title>The Genome Sequence of Aphanomyces astaci APO3.</title>
        <authorList>
            <consortium name="The Broad Institute Genomics Platform"/>
            <person name="Russ C."/>
            <person name="Tyler B."/>
            <person name="van West P."/>
            <person name="Dieguez-Uribeondo J."/>
            <person name="Young S.K."/>
            <person name="Zeng Q."/>
            <person name="Gargeya S."/>
            <person name="Fitzgerald M."/>
            <person name="Abouelleil A."/>
            <person name="Alvarado L."/>
            <person name="Chapman S.B."/>
            <person name="Gainer-Dewar J."/>
            <person name="Goldberg J."/>
            <person name="Griggs A."/>
            <person name="Gujja S."/>
            <person name="Hansen M."/>
            <person name="Howarth C."/>
            <person name="Imamovic A."/>
            <person name="Ireland A."/>
            <person name="Larimer J."/>
            <person name="McCowan C."/>
            <person name="Murphy C."/>
            <person name="Pearson M."/>
            <person name="Poon T.W."/>
            <person name="Priest M."/>
            <person name="Roberts A."/>
            <person name="Saif S."/>
            <person name="Shea T."/>
            <person name="Sykes S."/>
            <person name="Wortman J."/>
            <person name="Nusbaum C."/>
            <person name="Birren B."/>
        </authorList>
    </citation>
    <scope>NUCLEOTIDE SEQUENCE [LARGE SCALE GENOMIC DNA]</scope>
    <source>
        <strain evidence="1">APO3</strain>
    </source>
</reference>
<accession>W4F9Q3</accession>
<protein>
    <submittedName>
        <fullName evidence="1">Uncharacterized protein</fullName>
    </submittedName>
</protein>